<dbReference type="RefSeq" id="WP_185883703.1">
    <property type="nucleotide sequence ID" value="NZ_CP060052.1"/>
</dbReference>
<feature type="compositionally biased region" description="Low complexity" evidence="1">
    <location>
        <begin position="12"/>
        <end position="30"/>
    </location>
</feature>
<organism evidence="2 3">
    <name type="scientific">Croceicoccus marinus</name>
    <dbReference type="NCBI Taxonomy" id="450378"/>
    <lineage>
        <taxon>Bacteria</taxon>
        <taxon>Pseudomonadati</taxon>
        <taxon>Pseudomonadota</taxon>
        <taxon>Alphaproteobacteria</taxon>
        <taxon>Sphingomonadales</taxon>
        <taxon>Erythrobacteraceae</taxon>
        <taxon>Croceicoccus</taxon>
    </lineage>
</organism>
<sequence>MAKADPQRLYADPDPAAGPAAGQDDPLGPAFGQLEAALSRLEQAATLRPPIDNEMLKLKVQNAALRDTVGDALGQIDALLADMNGHD</sequence>
<reference evidence="2 3" key="1">
    <citation type="submission" date="2020-08" db="EMBL/GenBank/DDBJ databases">
        <authorList>
            <person name="Liu G."/>
            <person name="Sun C."/>
        </authorList>
    </citation>
    <scope>NUCLEOTIDE SEQUENCE [LARGE SCALE GENOMIC DNA]</scope>
    <source>
        <strain evidence="2 3">OT19</strain>
    </source>
</reference>
<evidence type="ECO:0000313" key="2">
    <source>
        <dbReference type="EMBL" id="QNE04422.1"/>
    </source>
</evidence>
<dbReference type="Proteomes" id="UP000515297">
    <property type="component" value="Chromosome"/>
</dbReference>
<evidence type="ECO:0000256" key="1">
    <source>
        <dbReference type="SAM" id="MobiDB-lite"/>
    </source>
</evidence>
<proteinExistence type="predicted"/>
<dbReference type="EMBL" id="CP060052">
    <property type="protein sequence ID" value="QNE04422.1"/>
    <property type="molecule type" value="Genomic_DNA"/>
</dbReference>
<accession>A0A7G6VRQ7</accession>
<protein>
    <submittedName>
        <fullName evidence="2">Uncharacterized protein</fullName>
    </submittedName>
</protein>
<feature type="region of interest" description="Disordered" evidence="1">
    <location>
        <begin position="1"/>
        <end position="30"/>
    </location>
</feature>
<name>A0A7G6VRQ7_9SPHN</name>
<dbReference type="AlphaFoldDB" id="A0A7G6VRQ7"/>
<evidence type="ECO:0000313" key="3">
    <source>
        <dbReference type="Proteomes" id="UP000515297"/>
    </source>
</evidence>
<gene>
    <name evidence="2" type="ORF">H4O24_10570</name>
</gene>